<reference evidence="2 4" key="1">
    <citation type="journal article" date="2015" name="Int. J. Syst. Evol. Microbiol.">
        <title>Bacillus glycinifermentans sp. nov., isolated from fermented soybean paste.</title>
        <authorList>
            <person name="Kim S.J."/>
            <person name="Dunlap C.A."/>
            <person name="Kwon S.W."/>
            <person name="Rooney A.P."/>
        </authorList>
    </citation>
    <scope>NUCLEOTIDE SEQUENCE [LARGE SCALE GENOMIC DNA]</scope>
    <source>
        <strain evidence="2 4">GO-13</strain>
    </source>
</reference>
<evidence type="ECO:0000313" key="3">
    <source>
        <dbReference type="EMBL" id="MEC0487475.1"/>
    </source>
</evidence>
<feature type="compositionally biased region" description="Basic and acidic residues" evidence="1">
    <location>
        <begin position="51"/>
        <end position="63"/>
    </location>
</feature>
<evidence type="ECO:0000313" key="2">
    <source>
        <dbReference type="EMBL" id="KRT94080.1"/>
    </source>
</evidence>
<reference evidence="3 5" key="3">
    <citation type="submission" date="2023-03" db="EMBL/GenBank/DDBJ databases">
        <title>Agriculturally important microbes genome sequencing.</title>
        <authorList>
            <person name="Dunlap C."/>
        </authorList>
    </citation>
    <scope>NUCLEOTIDE SEQUENCE [LARGE SCALE GENOMIC DNA]</scope>
    <source>
        <strain evidence="3 5">CBP-3203</strain>
    </source>
</reference>
<dbReference type="AlphaFoldDB" id="A0A0T6BQZ1"/>
<accession>A0A0T6BQZ1</accession>
<evidence type="ECO:0000313" key="4">
    <source>
        <dbReference type="Proteomes" id="UP000036168"/>
    </source>
</evidence>
<dbReference type="Proteomes" id="UP001341297">
    <property type="component" value="Unassembled WGS sequence"/>
</dbReference>
<keyword evidence="5" id="KW-1185">Reference proteome</keyword>
<name>A0A0T6BQZ1_9BACI</name>
<sequence length="119" mass="12850">MNITVNIEAPGLAAAIQALANALNNKEAVLDGKAVAQETEETPQVETPPTEEVKEEPPTHEVEETPAISKEAVRDKLAALAQEGKQAEVKKLFAKFGAKKLSEVPPEKYTELLKYAEAL</sequence>
<proteinExistence type="predicted"/>
<reference evidence="2" key="2">
    <citation type="submission" date="2015-10" db="EMBL/GenBank/DDBJ databases">
        <authorList>
            <person name="Gilbert D.G."/>
        </authorList>
    </citation>
    <scope>NUCLEOTIDE SEQUENCE</scope>
    <source>
        <strain evidence="2">GO-13</strain>
    </source>
</reference>
<evidence type="ECO:0000313" key="5">
    <source>
        <dbReference type="Proteomes" id="UP001341297"/>
    </source>
</evidence>
<dbReference type="RefSeq" id="WP_048355995.1">
    <property type="nucleotide sequence ID" value="NZ_JARRTL010000031.1"/>
</dbReference>
<organism evidence="2 4">
    <name type="scientific">Bacillus glycinifermentans</name>
    <dbReference type="NCBI Taxonomy" id="1664069"/>
    <lineage>
        <taxon>Bacteria</taxon>
        <taxon>Bacillati</taxon>
        <taxon>Bacillota</taxon>
        <taxon>Bacilli</taxon>
        <taxon>Bacillales</taxon>
        <taxon>Bacillaceae</taxon>
        <taxon>Bacillus</taxon>
    </lineage>
</organism>
<protein>
    <recommendedName>
        <fullName evidence="6">rRNA biogenesis protein rrp5</fullName>
    </recommendedName>
</protein>
<evidence type="ECO:0008006" key="6">
    <source>
        <dbReference type="Google" id="ProtNLM"/>
    </source>
</evidence>
<dbReference type="EMBL" id="JARRTL010000031">
    <property type="protein sequence ID" value="MEC0487475.1"/>
    <property type="molecule type" value="Genomic_DNA"/>
</dbReference>
<gene>
    <name evidence="2" type="ORF">AB447_215710</name>
    <name evidence="3" type="ORF">P8828_22250</name>
</gene>
<evidence type="ECO:0000256" key="1">
    <source>
        <dbReference type="SAM" id="MobiDB-lite"/>
    </source>
</evidence>
<dbReference type="Proteomes" id="UP000036168">
    <property type="component" value="Unassembled WGS sequence"/>
</dbReference>
<dbReference type="EMBL" id="LECW02000014">
    <property type="protein sequence ID" value="KRT94080.1"/>
    <property type="molecule type" value="Genomic_DNA"/>
</dbReference>
<feature type="region of interest" description="Disordered" evidence="1">
    <location>
        <begin position="34"/>
        <end position="70"/>
    </location>
</feature>
<comment type="caution">
    <text evidence="2">The sequence shown here is derived from an EMBL/GenBank/DDBJ whole genome shotgun (WGS) entry which is preliminary data.</text>
</comment>